<dbReference type="Proteomes" id="UP000700334">
    <property type="component" value="Unassembled WGS sequence"/>
</dbReference>
<dbReference type="OrthoDB" id="9835640at2759"/>
<evidence type="ECO:0000313" key="2">
    <source>
        <dbReference type="EMBL" id="KAG8525173.1"/>
    </source>
</evidence>
<proteinExistence type="predicted"/>
<evidence type="ECO:0000313" key="3">
    <source>
        <dbReference type="Proteomes" id="UP000700334"/>
    </source>
</evidence>
<feature type="non-terminal residue" evidence="2">
    <location>
        <position position="1"/>
    </location>
</feature>
<feature type="domain" description="WAP" evidence="1">
    <location>
        <begin position="1"/>
        <end position="48"/>
    </location>
</feature>
<keyword evidence="3" id="KW-1185">Reference proteome</keyword>
<reference evidence="2" key="1">
    <citation type="journal article" date="2021" name="Evol. Appl.">
        <title>The genome of the Pyrenean desman and the effects of bottlenecks and inbreeding on the genomic landscape of an endangered species.</title>
        <authorList>
            <person name="Escoda L."/>
            <person name="Castresana J."/>
        </authorList>
    </citation>
    <scope>NUCLEOTIDE SEQUENCE</scope>
    <source>
        <strain evidence="2">IBE-C5619</strain>
    </source>
</reference>
<dbReference type="Gene3D" id="4.10.75.10">
    <property type="entry name" value="Elafin-like"/>
    <property type="match status" value="1"/>
</dbReference>
<dbReference type="InterPro" id="IPR008197">
    <property type="entry name" value="WAP_dom"/>
</dbReference>
<dbReference type="PROSITE" id="PS51390">
    <property type="entry name" value="WAP"/>
    <property type="match status" value="1"/>
</dbReference>
<dbReference type="AlphaFoldDB" id="A0A8J6E698"/>
<accession>A0A8J6E698</accession>
<organism evidence="2 3">
    <name type="scientific">Galemys pyrenaicus</name>
    <name type="common">Iberian desman</name>
    <name type="synonym">Pyrenean desman</name>
    <dbReference type="NCBI Taxonomy" id="202257"/>
    <lineage>
        <taxon>Eukaryota</taxon>
        <taxon>Metazoa</taxon>
        <taxon>Chordata</taxon>
        <taxon>Craniata</taxon>
        <taxon>Vertebrata</taxon>
        <taxon>Euteleostomi</taxon>
        <taxon>Mammalia</taxon>
        <taxon>Eutheria</taxon>
        <taxon>Laurasiatheria</taxon>
        <taxon>Eulipotyphla</taxon>
        <taxon>Talpidae</taxon>
        <taxon>Galemys</taxon>
    </lineage>
</organism>
<dbReference type="GO" id="GO:0005576">
    <property type="term" value="C:extracellular region"/>
    <property type="evidence" value="ECO:0007669"/>
    <property type="project" value="InterPro"/>
</dbReference>
<dbReference type="EMBL" id="JAGFMF010003107">
    <property type="protein sequence ID" value="KAG8525173.1"/>
    <property type="molecule type" value="Genomic_DNA"/>
</dbReference>
<dbReference type="InterPro" id="IPR036645">
    <property type="entry name" value="Elafin-like_sf"/>
</dbReference>
<gene>
    <name evidence="2" type="ORF">J0S82_006956</name>
</gene>
<dbReference type="Pfam" id="PF00095">
    <property type="entry name" value="WAP"/>
    <property type="match status" value="1"/>
</dbReference>
<sequence>TVPPRVISKCEKHVSAQLCRYHCQYDRECQANNICCWTFCGNVCMNVL</sequence>
<dbReference type="GO" id="GO:0030414">
    <property type="term" value="F:peptidase inhibitor activity"/>
    <property type="evidence" value="ECO:0007669"/>
    <property type="project" value="InterPro"/>
</dbReference>
<comment type="caution">
    <text evidence="2">The sequence shown here is derived from an EMBL/GenBank/DDBJ whole genome shotgun (WGS) entry which is preliminary data.</text>
</comment>
<evidence type="ECO:0000259" key="1">
    <source>
        <dbReference type="PROSITE" id="PS51390"/>
    </source>
</evidence>
<protein>
    <recommendedName>
        <fullName evidence="1">WAP domain-containing protein</fullName>
    </recommendedName>
</protein>
<name>A0A8J6E698_GALPY</name>
<dbReference type="SUPFAM" id="SSF57256">
    <property type="entry name" value="Elafin-like"/>
    <property type="match status" value="1"/>
</dbReference>